<evidence type="ECO:0000313" key="1">
    <source>
        <dbReference type="EMBL" id="MPV86751.1"/>
    </source>
</evidence>
<reference evidence="1 2" key="1">
    <citation type="submission" date="2019-10" db="EMBL/GenBank/DDBJ databases">
        <title>Cardiobacteriales fam. a chemoheterotrophic member of the order Cardiobacteriales, and proposal of Cardiobacteriales fam. nov.</title>
        <authorList>
            <person name="Wang C."/>
        </authorList>
    </citation>
    <scope>NUCLEOTIDE SEQUENCE [LARGE SCALE GENOMIC DNA]</scope>
    <source>
        <strain evidence="1 2">ML27</strain>
    </source>
</reference>
<sequence length="209" mass="23893">MLRALFLLIVCTFLSGCFTALMWSHSSVDEYTYRNVEIDGFFVNDVRSKLIVTSYDNAYSFSISESFADTLMLSREIQFTPEFANFIINEENEIKGSITLTYKFAHNDDRSPEQTKALRAQLASLGFKASRDKMTYTRDTSLHGRKHLLPEGIQLQRLDKKLTIRVRQPASIPMEVIGDVTEKVLLTPVTLLIDSIVTPVLFMQDLTRH</sequence>
<gene>
    <name evidence="1" type="ORF">GCU85_08440</name>
</gene>
<organism evidence="1 2">
    <name type="scientific">Ostreibacterium oceani</name>
    <dbReference type="NCBI Taxonomy" id="2654998"/>
    <lineage>
        <taxon>Bacteria</taxon>
        <taxon>Pseudomonadati</taxon>
        <taxon>Pseudomonadota</taxon>
        <taxon>Gammaproteobacteria</taxon>
        <taxon>Cardiobacteriales</taxon>
        <taxon>Ostreibacteriaceae</taxon>
        <taxon>Ostreibacterium</taxon>
    </lineage>
</organism>
<dbReference type="Proteomes" id="UP000471298">
    <property type="component" value="Unassembled WGS sequence"/>
</dbReference>
<proteinExistence type="predicted"/>
<dbReference type="EMBL" id="WHNW01000011">
    <property type="protein sequence ID" value="MPV86751.1"/>
    <property type="molecule type" value="Genomic_DNA"/>
</dbReference>
<protein>
    <recommendedName>
        <fullName evidence="3">Lipoprotein</fullName>
    </recommendedName>
</protein>
<evidence type="ECO:0000313" key="2">
    <source>
        <dbReference type="Proteomes" id="UP000471298"/>
    </source>
</evidence>
<keyword evidence="2" id="KW-1185">Reference proteome</keyword>
<accession>A0A6N7EW22</accession>
<name>A0A6N7EW22_9GAMM</name>
<evidence type="ECO:0008006" key="3">
    <source>
        <dbReference type="Google" id="ProtNLM"/>
    </source>
</evidence>
<dbReference type="RefSeq" id="WP_152810747.1">
    <property type="nucleotide sequence ID" value="NZ_WHNW01000011.1"/>
</dbReference>
<dbReference type="PROSITE" id="PS51257">
    <property type="entry name" value="PROKAR_LIPOPROTEIN"/>
    <property type="match status" value="1"/>
</dbReference>
<dbReference type="AlphaFoldDB" id="A0A6N7EW22"/>
<dbReference type="InParanoid" id="A0A6N7EW22"/>
<comment type="caution">
    <text evidence="1">The sequence shown here is derived from an EMBL/GenBank/DDBJ whole genome shotgun (WGS) entry which is preliminary data.</text>
</comment>